<dbReference type="InterPro" id="IPR006086">
    <property type="entry name" value="XPG-I_dom"/>
</dbReference>
<reference evidence="2" key="1">
    <citation type="submission" date="2023-03" db="EMBL/GenBank/DDBJ databases">
        <title>Massive genome expansion in bonnet fungi (Mycena s.s.) driven by repeated elements and novel gene families across ecological guilds.</title>
        <authorList>
            <consortium name="Lawrence Berkeley National Laboratory"/>
            <person name="Harder C.B."/>
            <person name="Miyauchi S."/>
            <person name="Viragh M."/>
            <person name="Kuo A."/>
            <person name="Thoen E."/>
            <person name="Andreopoulos B."/>
            <person name="Lu D."/>
            <person name="Skrede I."/>
            <person name="Drula E."/>
            <person name="Henrissat B."/>
            <person name="Morin E."/>
            <person name="Kohler A."/>
            <person name="Barry K."/>
            <person name="LaButti K."/>
            <person name="Morin E."/>
            <person name="Salamov A."/>
            <person name="Lipzen A."/>
            <person name="Mereny Z."/>
            <person name="Hegedus B."/>
            <person name="Baldrian P."/>
            <person name="Stursova M."/>
            <person name="Weitz H."/>
            <person name="Taylor A."/>
            <person name="Grigoriev I.V."/>
            <person name="Nagy L.G."/>
            <person name="Martin F."/>
            <person name="Kauserud H."/>
        </authorList>
    </citation>
    <scope>NUCLEOTIDE SEQUENCE</scope>
    <source>
        <strain evidence="2">CBHHK067</strain>
    </source>
</reference>
<dbReference type="InterPro" id="IPR037316">
    <property type="entry name" value="Yen1_H3TH"/>
</dbReference>
<dbReference type="GO" id="GO:0008821">
    <property type="term" value="F:crossover junction DNA endonuclease activity"/>
    <property type="evidence" value="ECO:0007669"/>
    <property type="project" value="InterPro"/>
</dbReference>
<dbReference type="PRINTS" id="PR00853">
    <property type="entry name" value="XPGRADSUPER"/>
</dbReference>
<feature type="domain" description="XPG-I" evidence="1">
    <location>
        <begin position="102"/>
        <end position="172"/>
    </location>
</feature>
<dbReference type="InterPro" id="IPR029060">
    <property type="entry name" value="PIN-like_dom_sf"/>
</dbReference>
<proteinExistence type="predicted"/>
<dbReference type="Gene3D" id="3.40.50.1010">
    <property type="entry name" value="5'-nuclease"/>
    <property type="match status" value="2"/>
</dbReference>
<evidence type="ECO:0000313" key="3">
    <source>
        <dbReference type="Proteomes" id="UP001221757"/>
    </source>
</evidence>
<dbReference type="PANTHER" id="PTHR11081:SF75">
    <property type="entry name" value="ENDONUCLEASE, PUTATIVE (AFU_ORTHOLOGUE AFUA_3G13260)-RELATED"/>
    <property type="match status" value="1"/>
</dbReference>
<dbReference type="InterPro" id="IPR036279">
    <property type="entry name" value="5-3_exonuclease_C_sf"/>
</dbReference>
<organism evidence="2 3">
    <name type="scientific">Mycena rosella</name>
    <name type="common">Pink bonnet</name>
    <name type="synonym">Agaricus rosellus</name>
    <dbReference type="NCBI Taxonomy" id="1033263"/>
    <lineage>
        <taxon>Eukaryota</taxon>
        <taxon>Fungi</taxon>
        <taxon>Dikarya</taxon>
        <taxon>Basidiomycota</taxon>
        <taxon>Agaricomycotina</taxon>
        <taxon>Agaricomycetes</taxon>
        <taxon>Agaricomycetidae</taxon>
        <taxon>Agaricales</taxon>
        <taxon>Marasmiineae</taxon>
        <taxon>Mycenaceae</taxon>
        <taxon>Mycena</taxon>
    </lineage>
</organism>
<dbReference type="GO" id="GO:0006281">
    <property type="term" value="P:DNA repair"/>
    <property type="evidence" value="ECO:0007669"/>
    <property type="project" value="UniProtKB-ARBA"/>
</dbReference>
<dbReference type="SMART" id="SM00484">
    <property type="entry name" value="XPGI"/>
    <property type="match status" value="1"/>
</dbReference>
<protein>
    <submittedName>
        <fullName evidence="2">PIN domain-like protein</fullName>
    </submittedName>
</protein>
<dbReference type="CDD" id="cd09870">
    <property type="entry name" value="PIN_YEN1"/>
    <property type="match status" value="1"/>
</dbReference>
<dbReference type="EMBL" id="JARKIE010000248">
    <property type="protein sequence ID" value="KAJ7661717.1"/>
    <property type="molecule type" value="Genomic_DNA"/>
</dbReference>
<evidence type="ECO:0000259" key="1">
    <source>
        <dbReference type="SMART" id="SM00484"/>
    </source>
</evidence>
<keyword evidence="3" id="KW-1185">Reference proteome</keyword>
<accession>A0AAD7CSZ4</accession>
<sequence length="350" mass="38717">FPPACIEEGFRANRRNTGVVVIGVDASVWMVQCQAVFWNPRHAQAGQNPELRTLFYKLAHLGASGAVAVFVFDGAKRPSVKRNTKVIKKPHWLTAEFQKMIALFGFYSYTAEGEAEAELAALNRFRLIDLILTSDNDVFVFGATHMIRGLNKDAPDEIKIYTSKAIEDKPSLGIKLGGFLLIVLLCGGDYDTPQVGLQKCGIKIALGLVRCGFGDTLLAAAQTLSREALPDFFATWREEIRSELATNSRGYLPGKYRALAGSIPSDFPDINIVFLYVQPVTSWSNGGTAPDSSKWIGRVPELPGLALYCATKFGWTSVEINSKFKKLLFDGIYFRRLLMVSVSRLHAQRI</sequence>
<dbReference type="CDD" id="cd09906">
    <property type="entry name" value="H3TH_YEN1"/>
    <property type="match status" value="1"/>
</dbReference>
<dbReference type="Pfam" id="PF00867">
    <property type="entry name" value="XPG_I"/>
    <property type="match status" value="1"/>
</dbReference>
<dbReference type="InterPro" id="IPR006084">
    <property type="entry name" value="XPG/Rad2"/>
</dbReference>
<dbReference type="PANTHER" id="PTHR11081">
    <property type="entry name" value="FLAP ENDONUCLEASE FAMILY MEMBER"/>
    <property type="match status" value="1"/>
</dbReference>
<gene>
    <name evidence="2" type="ORF">B0H17DRAFT_953512</name>
</gene>
<evidence type="ECO:0000313" key="2">
    <source>
        <dbReference type="EMBL" id="KAJ7661717.1"/>
    </source>
</evidence>
<dbReference type="AlphaFoldDB" id="A0AAD7CSZ4"/>
<dbReference type="GO" id="GO:0017108">
    <property type="term" value="F:5'-flap endonuclease activity"/>
    <property type="evidence" value="ECO:0007669"/>
    <property type="project" value="TreeGrafter"/>
</dbReference>
<dbReference type="SUPFAM" id="SSF88723">
    <property type="entry name" value="PIN domain-like"/>
    <property type="match status" value="1"/>
</dbReference>
<name>A0AAD7CSZ4_MYCRO</name>
<dbReference type="SUPFAM" id="SSF47807">
    <property type="entry name" value="5' to 3' exonuclease, C-terminal subdomain"/>
    <property type="match status" value="1"/>
</dbReference>
<comment type="caution">
    <text evidence="2">The sequence shown here is derived from an EMBL/GenBank/DDBJ whole genome shotgun (WGS) entry which is preliminary data.</text>
</comment>
<dbReference type="Proteomes" id="UP001221757">
    <property type="component" value="Unassembled WGS sequence"/>
</dbReference>
<feature type="non-terminal residue" evidence="2">
    <location>
        <position position="1"/>
    </location>
</feature>